<evidence type="ECO:0000313" key="2">
    <source>
        <dbReference type="EMBL" id="CAZ55669.1"/>
    </source>
</evidence>
<dbReference type="PATRIC" id="fig|568814.3.peg.9"/>
<dbReference type="AlphaFoldDB" id="A0A0H3N3S5"/>
<evidence type="ECO:0000313" key="3">
    <source>
        <dbReference type="Proteomes" id="UP000009077"/>
    </source>
</evidence>
<reference evidence="2 3" key="1">
    <citation type="journal article" date="2009" name="PLoS ONE">
        <title>Rapid evolution of virulence and drug resistance in the emerging zoonotic pathogen Streptococcus suis.</title>
        <authorList>
            <person name="Holden M.T.G."/>
            <person name="Hauser H."/>
            <person name="Sanders M."/>
            <person name="Ngo T.H."/>
            <person name="Cherevach I."/>
            <person name="Cronin A."/>
            <person name="Goodhead I."/>
            <person name="Mungall K."/>
            <person name="Quail M.A."/>
            <person name="Price C."/>
            <person name="Rabbinowitsch E."/>
            <person name="Sharp S."/>
            <person name="Croucher N.J."/>
            <person name="Chieu T.B."/>
            <person name="Mai N.T.H."/>
            <person name="Diep T.S."/>
            <person name="Chinh N.T."/>
            <person name="Kehoe M."/>
            <person name="Leigh J.A."/>
            <person name="Ward P.N."/>
            <person name="Dowson C.G."/>
            <person name="Whatmore A.M."/>
            <person name="Chanter N."/>
            <person name="Iversen P."/>
            <person name="Gottschalk M."/>
            <person name="Slater J.D."/>
            <person name="Smith H.E."/>
            <person name="Spratt B.G."/>
            <person name="Xu J."/>
            <person name="Ye C."/>
            <person name="Bentley S."/>
            <person name="Barrell B.G."/>
            <person name="Schultsz C."/>
            <person name="Maskell D.J."/>
            <person name="Parkhill J."/>
        </authorList>
    </citation>
    <scope>NUCLEOTIDE SEQUENCE [LARGE SCALE GENOMIC DNA]</scope>
    <source>
        <strain evidence="2 3">BM407</strain>
    </source>
</reference>
<dbReference type="KEGG" id="ssb:SSUBM407_p010"/>
<dbReference type="InterPro" id="IPR014820">
    <property type="entry name" value="PriCT_1"/>
</dbReference>
<gene>
    <name evidence="2" type="primary">repR</name>
    <name evidence="2" type="ordered locus">SSUBM407_p010</name>
</gene>
<name>A0A0H3N3S5_STRS4</name>
<geneLocation type="plasmid" evidence="2 3">
    <name>pBM407</name>
</geneLocation>
<dbReference type="SMART" id="SM00942">
    <property type="entry name" value="PriCT_1"/>
    <property type="match status" value="1"/>
</dbReference>
<protein>
    <submittedName>
        <fullName evidence="2">Protein RepR</fullName>
    </submittedName>
</protein>
<keyword evidence="2" id="KW-0614">Plasmid</keyword>
<dbReference type="Pfam" id="PF08708">
    <property type="entry name" value="PriCT_1"/>
    <property type="match status" value="1"/>
</dbReference>
<sequence>MNINIEKIHQMILKDGLRQFKFKNSKHENTPFEEQKGAIFGYRSKKNMTAGRGIVLTSLEAVEDNQTVFTHWTPNVYRYGTYSQKNPRITKGHSENNLRQINAFYIDFDLKNQSDNINFSDILVSSLDLGFMPTLILKTENGYQAYFILKDAAYVTAATEFKVVNVAKMISQNIRNHFIKDLPVDMTCNHFGIARIPREDNIEYFDQNNVYTFAEWFNWSMQQDDLTYSKKPNLLVLSGTEGQKQIDEPWYRLLKNTSKIRGEKAIMGRNNVIFTLALANYASGVAYSDCMEELSDYNAELEVPLKKNELKKTIASAYSGRYEAANRDFIKILCQTWISSDLTTKDLFIRQGWYKFKKSRDQRQRSHFSEWREDFWNYIKQKTNSDSPYLRVKKKEITATIGIPERSLDYVLKTLQSEGKILYSFKRGRQGGIILASISNIALSLISMNKKAREAYYIALSRILGVSKGILIKLLKRAIIGLTTPQTSSLFELDTG</sequence>
<accession>A0A0H3N3S5</accession>
<dbReference type="Proteomes" id="UP000009077">
    <property type="component" value="Plasmid pBM407"/>
</dbReference>
<dbReference type="EMBL" id="FM252033">
    <property type="protein sequence ID" value="CAZ55669.1"/>
    <property type="molecule type" value="Genomic_DNA"/>
</dbReference>
<dbReference type="HOGENOM" id="CLU_042279_0_0_9"/>
<keyword evidence="3" id="KW-1185">Reference proteome</keyword>
<feature type="domain" description="Primase C-terminal 1" evidence="1">
    <location>
        <begin position="258"/>
        <end position="323"/>
    </location>
</feature>
<dbReference type="GeneID" id="8149059"/>
<dbReference type="RefSeq" id="WP_012774872.1">
    <property type="nucleotide sequence ID" value="NC_012923.1"/>
</dbReference>
<organism evidence="2 3">
    <name type="scientific">Streptococcus suis (strain BM407)</name>
    <dbReference type="NCBI Taxonomy" id="568814"/>
    <lineage>
        <taxon>Bacteria</taxon>
        <taxon>Bacillati</taxon>
        <taxon>Bacillota</taxon>
        <taxon>Bacilli</taxon>
        <taxon>Lactobacillales</taxon>
        <taxon>Streptococcaceae</taxon>
        <taxon>Streptococcus</taxon>
    </lineage>
</organism>
<proteinExistence type="predicted"/>
<evidence type="ECO:0000259" key="1">
    <source>
        <dbReference type="SMART" id="SM00942"/>
    </source>
</evidence>